<dbReference type="EMBL" id="NWMT01000097">
    <property type="protein sequence ID" value="PCC99604.1"/>
    <property type="molecule type" value="Genomic_DNA"/>
</dbReference>
<evidence type="ECO:0000313" key="2">
    <source>
        <dbReference type="EMBL" id="QFY57289.1"/>
    </source>
</evidence>
<reference evidence="1 3" key="1">
    <citation type="submission" date="2017-09" db="EMBL/GenBank/DDBJ databases">
        <title>Bacterial and phytoplankton interrelationship in Kongsfjorden, an Arctic fjord.</title>
        <authorList>
            <person name="Sinha R."/>
            <person name="Krishnan K."/>
        </authorList>
    </citation>
    <scope>NUCLEOTIDE SEQUENCE [LARGE SCALE GENOMIC DNA]</scope>
    <source>
        <strain evidence="1 3">58</strain>
    </source>
</reference>
<reference evidence="2 4" key="2">
    <citation type="submission" date="2018-10" db="EMBL/GenBank/DDBJ databases">
        <title>Complete genome sequence of Pseudomonas pelagia strain Kongs-67.</title>
        <authorList>
            <person name="Sinha R.K."/>
            <person name="Krishnan K."/>
        </authorList>
    </citation>
    <scope>NUCLEOTIDE SEQUENCE [LARGE SCALE GENOMIC DNA]</scope>
    <source>
        <strain evidence="2 4">Kongs-67</strain>
    </source>
</reference>
<evidence type="ECO:0000313" key="4">
    <source>
        <dbReference type="Proteomes" id="UP000344571"/>
    </source>
</evidence>
<protein>
    <submittedName>
        <fullName evidence="1">Uncharacterized protein</fullName>
    </submittedName>
</protein>
<sequence>MSSELDFELSKHGPLVEEVRRRGFDRFLALAKHVSQLPYGRPSNCEDFLAILKERRGTCSFKHRLLAAVAHECGNSNVELVVGLYAMSEQNTPGVGVTLNRAGFDSIPEAHCYLRLAKQRYDFTGLSSGSTSPFSALLSEHVICPKRLTEKKKTLHHQAVASWAKQSGLSFDDAWALREACIQALASNNALKPTGTSAGASGPAA</sequence>
<evidence type="ECO:0000313" key="3">
    <source>
        <dbReference type="Proteomes" id="UP000243750"/>
    </source>
</evidence>
<accession>A0AA91Z6E2</accession>
<dbReference type="RefSeq" id="WP_096346394.1">
    <property type="nucleotide sequence ID" value="NZ_CP033116.1"/>
</dbReference>
<dbReference type="AlphaFoldDB" id="A0AA91Z6E2"/>
<name>A0AA91Z6E2_9GAMM</name>
<dbReference type="Proteomes" id="UP000344571">
    <property type="component" value="Chromosome"/>
</dbReference>
<dbReference type="Proteomes" id="UP000243750">
    <property type="component" value="Unassembled WGS sequence"/>
</dbReference>
<gene>
    <name evidence="1" type="ORF">CO192_09625</name>
    <name evidence="2" type="ORF">EAO82_13490</name>
</gene>
<proteinExistence type="predicted"/>
<dbReference type="EMBL" id="CP033116">
    <property type="protein sequence ID" value="QFY57289.1"/>
    <property type="molecule type" value="Genomic_DNA"/>
</dbReference>
<keyword evidence="4" id="KW-1185">Reference proteome</keyword>
<organism evidence="1 3">
    <name type="scientific">Halopseudomonas pelagia</name>
    <dbReference type="NCBI Taxonomy" id="553151"/>
    <lineage>
        <taxon>Bacteria</taxon>
        <taxon>Pseudomonadati</taxon>
        <taxon>Pseudomonadota</taxon>
        <taxon>Gammaproteobacteria</taxon>
        <taxon>Pseudomonadales</taxon>
        <taxon>Pseudomonadaceae</taxon>
        <taxon>Halopseudomonas</taxon>
    </lineage>
</organism>
<evidence type="ECO:0000313" key="1">
    <source>
        <dbReference type="EMBL" id="PCC99604.1"/>
    </source>
</evidence>